<keyword evidence="3" id="KW-1185">Reference proteome</keyword>
<dbReference type="Proteomes" id="UP000541444">
    <property type="component" value="Unassembled WGS sequence"/>
</dbReference>
<evidence type="ECO:0000256" key="1">
    <source>
        <dbReference type="SAM" id="MobiDB-lite"/>
    </source>
</evidence>
<comment type="caution">
    <text evidence="2">The sequence shown here is derived from an EMBL/GenBank/DDBJ whole genome shotgun (WGS) entry which is preliminary data.</text>
</comment>
<sequence length="157" mass="17697">DLNAFKSLKVGGAGNSLSLKKLKEHYAYKLEKVLSDGTAVATKKKKGLTGRSVARAYMMYNISRRWESWIFAHFPKLAGIPKEIDSDACKHCTCWEWDVSVTDRYGGTALLKFKEALDNYRLEDRHKHASLSPNSHDTMPTRGRSGGFDQQITTLND</sequence>
<dbReference type="AlphaFoldDB" id="A0A7J7L3Q1"/>
<proteinExistence type="predicted"/>
<name>A0A7J7L3Q1_9MAGN</name>
<accession>A0A7J7L3Q1</accession>
<organism evidence="2 3">
    <name type="scientific">Kingdonia uniflora</name>
    <dbReference type="NCBI Taxonomy" id="39325"/>
    <lineage>
        <taxon>Eukaryota</taxon>
        <taxon>Viridiplantae</taxon>
        <taxon>Streptophyta</taxon>
        <taxon>Embryophyta</taxon>
        <taxon>Tracheophyta</taxon>
        <taxon>Spermatophyta</taxon>
        <taxon>Magnoliopsida</taxon>
        <taxon>Ranunculales</taxon>
        <taxon>Circaeasteraceae</taxon>
        <taxon>Kingdonia</taxon>
    </lineage>
</organism>
<feature type="region of interest" description="Disordered" evidence="1">
    <location>
        <begin position="128"/>
        <end position="157"/>
    </location>
</feature>
<evidence type="ECO:0000313" key="2">
    <source>
        <dbReference type="EMBL" id="KAF6137270.1"/>
    </source>
</evidence>
<gene>
    <name evidence="2" type="ORF">GIB67_036307</name>
</gene>
<reference evidence="2 3" key="1">
    <citation type="journal article" date="2020" name="IScience">
        <title>Genome Sequencing of the Endangered Kingdonia uniflora (Circaeasteraceae, Ranunculales) Reveals Potential Mechanisms of Evolutionary Specialization.</title>
        <authorList>
            <person name="Sun Y."/>
            <person name="Deng T."/>
            <person name="Zhang A."/>
            <person name="Moore M.J."/>
            <person name="Landis J.B."/>
            <person name="Lin N."/>
            <person name="Zhang H."/>
            <person name="Zhang X."/>
            <person name="Huang J."/>
            <person name="Zhang X."/>
            <person name="Sun H."/>
            <person name="Wang H."/>
        </authorList>
    </citation>
    <scope>NUCLEOTIDE SEQUENCE [LARGE SCALE GENOMIC DNA]</scope>
    <source>
        <strain evidence="2">TB1705</strain>
        <tissue evidence="2">Leaf</tissue>
    </source>
</reference>
<feature type="non-terminal residue" evidence="2">
    <location>
        <position position="1"/>
    </location>
</feature>
<protein>
    <submittedName>
        <fullName evidence="2">Uncharacterized protein</fullName>
    </submittedName>
</protein>
<dbReference type="EMBL" id="JACGCM010002659">
    <property type="protein sequence ID" value="KAF6137270.1"/>
    <property type="molecule type" value="Genomic_DNA"/>
</dbReference>
<evidence type="ECO:0000313" key="3">
    <source>
        <dbReference type="Proteomes" id="UP000541444"/>
    </source>
</evidence>
<feature type="compositionally biased region" description="Polar residues" evidence="1">
    <location>
        <begin position="148"/>
        <end position="157"/>
    </location>
</feature>